<dbReference type="InterPro" id="IPR018280">
    <property type="entry name" value="Ribosomal_uS3_CS"/>
</dbReference>
<dbReference type="CDD" id="cd02412">
    <property type="entry name" value="KH-II_30S_S3"/>
    <property type="match status" value="1"/>
</dbReference>
<evidence type="ECO:0000256" key="3">
    <source>
        <dbReference type="ARBA" id="ARBA00022884"/>
    </source>
</evidence>
<evidence type="ECO:0000313" key="12">
    <source>
        <dbReference type="EMBL" id="QSX79849.1"/>
    </source>
</evidence>
<keyword evidence="3 8" id="KW-0694">RNA-binding</keyword>
<dbReference type="Pfam" id="PF00189">
    <property type="entry name" value="Ribosomal_S3_C"/>
    <property type="match status" value="1"/>
</dbReference>
<dbReference type="FunFam" id="3.30.1140.32:FF:000001">
    <property type="entry name" value="30S ribosomal protein S3"/>
    <property type="match status" value="1"/>
</dbReference>
<dbReference type="AlphaFoldDB" id="A0A975ATB0"/>
<evidence type="ECO:0000256" key="1">
    <source>
        <dbReference type="ARBA" id="ARBA00010761"/>
    </source>
</evidence>
<evidence type="ECO:0000256" key="8">
    <source>
        <dbReference type="HAMAP-Rule" id="MF_01309"/>
    </source>
</evidence>
<comment type="similarity">
    <text evidence="1 8 9">Belongs to the universal ribosomal protein uS3 family.</text>
</comment>
<dbReference type="PROSITE" id="PS00548">
    <property type="entry name" value="RIBOSOMAL_S3"/>
    <property type="match status" value="1"/>
</dbReference>
<evidence type="ECO:0000256" key="10">
    <source>
        <dbReference type="SAM" id="MobiDB-lite"/>
    </source>
</evidence>
<dbReference type="InterPro" id="IPR004044">
    <property type="entry name" value="KH_dom_type_2"/>
</dbReference>
<evidence type="ECO:0000256" key="9">
    <source>
        <dbReference type="RuleBase" id="RU003624"/>
    </source>
</evidence>
<dbReference type="GO" id="GO:0022627">
    <property type="term" value="C:cytosolic small ribosomal subunit"/>
    <property type="evidence" value="ECO:0007669"/>
    <property type="project" value="TreeGrafter"/>
</dbReference>
<keyword evidence="5 8" id="KW-0687">Ribonucleoprotein</keyword>
<keyword evidence="2 8" id="KW-0699">rRNA-binding</keyword>
<dbReference type="HAMAP" id="MF_01309_B">
    <property type="entry name" value="Ribosomal_uS3_B"/>
    <property type="match status" value="1"/>
</dbReference>
<evidence type="ECO:0000256" key="6">
    <source>
        <dbReference type="ARBA" id="ARBA00024998"/>
    </source>
</evidence>
<dbReference type="Gene3D" id="3.30.300.20">
    <property type="match status" value="1"/>
</dbReference>
<dbReference type="Proteomes" id="UP000639274">
    <property type="component" value="Chromosome"/>
</dbReference>
<dbReference type="Pfam" id="PF07650">
    <property type="entry name" value="KH_2"/>
    <property type="match status" value="1"/>
</dbReference>
<dbReference type="NCBIfam" id="TIGR01009">
    <property type="entry name" value="rpsC_bact"/>
    <property type="match status" value="1"/>
</dbReference>
<dbReference type="InterPro" id="IPR001351">
    <property type="entry name" value="Ribosomal_uS3_C"/>
</dbReference>
<dbReference type="PROSITE" id="PS50823">
    <property type="entry name" value="KH_TYPE_2"/>
    <property type="match status" value="1"/>
</dbReference>
<dbReference type="InterPro" id="IPR015946">
    <property type="entry name" value="KH_dom-like_a/b"/>
</dbReference>
<organism evidence="12 13">
    <name type="scientific">Agrilutibacter solisilvae</name>
    <dbReference type="NCBI Taxonomy" id="2763317"/>
    <lineage>
        <taxon>Bacteria</taxon>
        <taxon>Pseudomonadati</taxon>
        <taxon>Pseudomonadota</taxon>
        <taxon>Gammaproteobacteria</taxon>
        <taxon>Lysobacterales</taxon>
        <taxon>Lysobacteraceae</taxon>
        <taxon>Agrilutibacter</taxon>
    </lineage>
</organism>
<comment type="subunit">
    <text evidence="8">Part of the 30S ribosomal subunit. Forms a tight complex with proteins S10 and S14.</text>
</comment>
<evidence type="ECO:0000313" key="13">
    <source>
        <dbReference type="Proteomes" id="UP000639274"/>
    </source>
</evidence>
<proteinExistence type="inferred from homology"/>
<dbReference type="InterPro" id="IPR036419">
    <property type="entry name" value="Ribosomal_S3_C_sf"/>
</dbReference>
<dbReference type="KEGG" id="lsf:I8J32_008500"/>
<dbReference type="PANTHER" id="PTHR11760:SF19">
    <property type="entry name" value="SMALL RIBOSOMAL SUBUNIT PROTEIN US3C"/>
    <property type="match status" value="1"/>
</dbReference>
<feature type="region of interest" description="Disordered" evidence="10">
    <location>
        <begin position="214"/>
        <end position="252"/>
    </location>
</feature>
<dbReference type="EMBL" id="CP071518">
    <property type="protein sequence ID" value="QSX79849.1"/>
    <property type="molecule type" value="Genomic_DNA"/>
</dbReference>
<dbReference type="PROSITE" id="PS50084">
    <property type="entry name" value="KH_TYPE_1"/>
    <property type="match status" value="1"/>
</dbReference>
<dbReference type="SUPFAM" id="SSF54814">
    <property type="entry name" value="Prokaryotic type KH domain (KH-domain type II)"/>
    <property type="match status" value="1"/>
</dbReference>
<evidence type="ECO:0000256" key="4">
    <source>
        <dbReference type="ARBA" id="ARBA00022980"/>
    </source>
</evidence>
<comment type="function">
    <text evidence="6 8">Binds the lower part of the 30S subunit head. Binds mRNA in the 70S ribosome, positioning it for translation.</text>
</comment>
<dbReference type="InterPro" id="IPR004087">
    <property type="entry name" value="KH_dom"/>
</dbReference>
<feature type="compositionally biased region" description="Basic and acidic residues" evidence="10">
    <location>
        <begin position="216"/>
        <end position="245"/>
    </location>
</feature>
<sequence>MGHKVHPTGIRLGISKDWTSKWFAGKKQYASFLAADLKVREMLRKKLAQAGISKILIERPANNARVTIHTARPGVVIGKRGEDIEKLRKEVSDVMGVPAHINVTEVRKPELDAQLVAESIAQQLERRIMFRRAMKRAVGNAMRLGALGIKVNVAGRLNGAEIARSEWYREGRVPLHTLRADIDYGFAEAKTTYGIIGIKVWVYKGEIFDFSQVGQEKQDDSAAPRAERGDRPDRGDRKDRNDRPGRPARPAR</sequence>
<keyword evidence="13" id="KW-1185">Reference proteome</keyword>
<evidence type="ECO:0000256" key="2">
    <source>
        <dbReference type="ARBA" id="ARBA00022730"/>
    </source>
</evidence>
<reference evidence="12 13" key="1">
    <citation type="submission" date="2021-03" db="EMBL/GenBank/DDBJ databases">
        <title>Lysobacter sp. nov. isolated from soil of gangwondo yeongwol, south Korea.</title>
        <authorList>
            <person name="Kim K.R."/>
            <person name="Kim K.H."/>
            <person name="Jeon C.O."/>
        </authorList>
    </citation>
    <scope>NUCLEOTIDE SEQUENCE [LARGE SCALE GENOMIC DNA]</scope>
    <source>
        <strain evidence="12 13">R19</strain>
    </source>
</reference>
<dbReference type="FunFam" id="3.30.300.20:FF:000001">
    <property type="entry name" value="30S ribosomal protein S3"/>
    <property type="match status" value="1"/>
</dbReference>
<dbReference type="PANTHER" id="PTHR11760">
    <property type="entry name" value="30S/40S RIBOSOMAL PROTEIN S3"/>
    <property type="match status" value="1"/>
</dbReference>
<dbReference type="InterPro" id="IPR009019">
    <property type="entry name" value="KH_sf_prok-type"/>
</dbReference>
<protein>
    <recommendedName>
        <fullName evidence="7 8">Small ribosomal subunit protein uS3</fullName>
    </recommendedName>
</protein>
<feature type="domain" description="KH type-2" evidence="11">
    <location>
        <begin position="39"/>
        <end position="107"/>
    </location>
</feature>
<dbReference type="SUPFAM" id="SSF54821">
    <property type="entry name" value="Ribosomal protein S3 C-terminal domain"/>
    <property type="match status" value="1"/>
</dbReference>
<dbReference type="InterPro" id="IPR057258">
    <property type="entry name" value="Ribosomal_uS3"/>
</dbReference>
<dbReference type="GO" id="GO:0006412">
    <property type="term" value="P:translation"/>
    <property type="evidence" value="ECO:0007669"/>
    <property type="project" value="UniProtKB-UniRule"/>
</dbReference>
<dbReference type="Gene3D" id="3.30.1140.32">
    <property type="entry name" value="Ribosomal protein S3, C-terminal domain"/>
    <property type="match status" value="1"/>
</dbReference>
<name>A0A975ATB0_9GAMM</name>
<accession>A0A975ATB0</accession>
<dbReference type="GO" id="GO:0003729">
    <property type="term" value="F:mRNA binding"/>
    <property type="evidence" value="ECO:0007669"/>
    <property type="project" value="UniProtKB-UniRule"/>
</dbReference>
<evidence type="ECO:0000256" key="5">
    <source>
        <dbReference type="ARBA" id="ARBA00023274"/>
    </source>
</evidence>
<evidence type="ECO:0000256" key="7">
    <source>
        <dbReference type="ARBA" id="ARBA00035257"/>
    </source>
</evidence>
<dbReference type="GO" id="GO:0019843">
    <property type="term" value="F:rRNA binding"/>
    <property type="evidence" value="ECO:0007669"/>
    <property type="project" value="UniProtKB-UniRule"/>
</dbReference>
<dbReference type="SMART" id="SM00322">
    <property type="entry name" value="KH"/>
    <property type="match status" value="1"/>
</dbReference>
<dbReference type="GO" id="GO:0003735">
    <property type="term" value="F:structural constituent of ribosome"/>
    <property type="evidence" value="ECO:0007669"/>
    <property type="project" value="InterPro"/>
</dbReference>
<evidence type="ECO:0000259" key="11">
    <source>
        <dbReference type="PROSITE" id="PS50823"/>
    </source>
</evidence>
<dbReference type="InterPro" id="IPR005704">
    <property type="entry name" value="Ribosomal_uS3_bac-typ"/>
</dbReference>
<dbReference type="RefSeq" id="WP_200610758.1">
    <property type="nucleotide sequence ID" value="NZ_CP071518.1"/>
</dbReference>
<gene>
    <name evidence="8 12" type="primary">rpsC</name>
    <name evidence="12" type="ORF">I8J32_008500</name>
</gene>
<keyword evidence="4 8" id="KW-0689">Ribosomal protein</keyword>